<dbReference type="InterPro" id="IPR036034">
    <property type="entry name" value="PDZ_sf"/>
</dbReference>
<keyword evidence="3" id="KW-1185">Reference proteome</keyword>
<feature type="region of interest" description="Disordered" evidence="1">
    <location>
        <begin position="161"/>
        <end position="231"/>
    </location>
</feature>
<name>A0A9W9Y802_9CNID</name>
<proteinExistence type="predicted"/>
<comment type="caution">
    <text evidence="2">The sequence shown here is derived from an EMBL/GenBank/DDBJ whole genome shotgun (WGS) entry which is preliminary data.</text>
</comment>
<dbReference type="AlphaFoldDB" id="A0A9W9Y802"/>
<evidence type="ECO:0000313" key="2">
    <source>
        <dbReference type="EMBL" id="KAJ7310195.1"/>
    </source>
</evidence>
<dbReference type="SUPFAM" id="SSF50156">
    <property type="entry name" value="PDZ domain-like"/>
    <property type="match status" value="1"/>
</dbReference>
<gene>
    <name evidence="2" type="ORF">OS493_040155</name>
</gene>
<protein>
    <submittedName>
        <fullName evidence="2">Uncharacterized protein</fullName>
    </submittedName>
</protein>
<dbReference type="OrthoDB" id="165498at2759"/>
<dbReference type="Gene3D" id="2.30.42.10">
    <property type="match status" value="1"/>
</dbReference>
<dbReference type="Proteomes" id="UP001163046">
    <property type="component" value="Unassembled WGS sequence"/>
</dbReference>
<feature type="region of interest" description="Disordered" evidence="1">
    <location>
        <begin position="105"/>
        <end position="129"/>
    </location>
</feature>
<sequence>MGNITAPQLSSKDYLSETNKSPLDWKLWLESGVVNGEENWLMGFDERKWDGQSWRPDLDLKVNGEDVQGLSHARVIGMLRKITGAVELDIKRPTKLYMADSAIASPKSSVGSSGATRAPLERAPHSVDLDITLEDKDKTLTGSTDVQDEDDVTELLNAISAANNNSSPSTNHIQPKPPTLQKRDTDTVLSSLLSSLEPPPSPPESLLSVDPREFDSQWESGYSDNDVTPDLVPNQSLQFFKSRI</sequence>
<organism evidence="2 3">
    <name type="scientific">Desmophyllum pertusum</name>
    <dbReference type="NCBI Taxonomy" id="174260"/>
    <lineage>
        <taxon>Eukaryota</taxon>
        <taxon>Metazoa</taxon>
        <taxon>Cnidaria</taxon>
        <taxon>Anthozoa</taxon>
        <taxon>Hexacorallia</taxon>
        <taxon>Scleractinia</taxon>
        <taxon>Caryophylliina</taxon>
        <taxon>Caryophylliidae</taxon>
        <taxon>Desmophyllum</taxon>
    </lineage>
</organism>
<accession>A0A9W9Y802</accession>
<feature type="compositionally biased region" description="Polar residues" evidence="1">
    <location>
        <begin position="106"/>
        <end position="115"/>
    </location>
</feature>
<reference evidence="2" key="1">
    <citation type="submission" date="2023-01" db="EMBL/GenBank/DDBJ databases">
        <title>Genome assembly of the deep-sea coral Lophelia pertusa.</title>
        <authorList>
            <person name="Herrera S."/>
            <person name="Cordes E."/>
        </authorList>
    </citation>
    <scope>NUCLEOTIDE SEQUENCE</scope>
    <source>
        <strain evidence="2">USNM1676648</strain>
        <tissue evidence="2">Polyp</tissue>
    </source>
</reference>
<dbReference type="EMBL" id="MU828077">
    <property type="protein sequence ID" value="KAJ7310195.1"/>
    <property type="molecule type" value="Genomic_DNA"/>
</dbReference>
<feature type="compositionally biased region" description="Basic and acidic residues" evidence="1">
    <location>
        <begin position="119"/>
        <end position="129"/>
    </location>
</feature>
<evidence type="ECO:0000313" key="3">
    <source>
        <dbReference type="Proteomes" id="UP001163046"/>
    </source>
</evidence>
<evidence type="ECO:0000256" key="1">
    <source>
        <dbReference type="SAM" id="MobiDB-lite"/>
    </source>
</evidence>
<feature type="compositionally biased region" description="Polar residues" evidence="1">
    <location>
        <begin position="217"/>
        <end position="226"/>
    </location>
</feature>